<proteinExistence type="inferred from homology"/>
<organism evidence="9 10">
    <name type="scientific">Frateuria terrea</name>
    <dbReference type="NCBI Taxonomy" id="529704"/>
    <lineage>
        <taxon>Bacteria</taxon>
        <taxon>Pseudomonadati</taxon>
        <taxon>Pseudomonadota</taxon>
        <taxon>Gammaproteobacteria</taxon>
        <taxon>Lysobacterales</taxon>
        <taxon>Rhodanobacteraceae</taxon>
        <taxon>Frateuria</taxon>
    </lineage>
</organism>
<keyword evidence="3" id="KW-0808">Transferase</keyword>
<comment type="pathway">
    <text evidence="1 7">Cell wall biogenesis; peptidoglycan biosynthesis.</text>
</comment>
<accession>A0A1H6URK4</accession>
<dbReference type="GO" id="GO:0005576">
    <property type="term" value="C:extracellular region"/>
    <property type="evidence" value="ECO:0007669"/>
    <property type="project" value="TreeGrafter"/>
</dbReference>
<evidence type="ECO:0000313" key="9">
    <source>
        <dbReference type="EMBL" id="SEI95043.1"/>
    </source>
</evidence>
<dbReference type="InterPro" id="IPR038063">
    <property type="entry name" value="Transpep_catalytic_dom"/>
</dbReference>
<dbReference type="UniPathway" id="UPA00219"/>
<evidence type="ECO:0000256" key="3">
    <source>
        <dbReference type="ARBA" id="ARBA00022679"/>
    </source>
</evidence>
<keyword evidence="5 7" id="KW-0573">Peptidoglycan synthesis</keyword>
<feature type="active site" description="Proton donor/acceptor" evidence="7">
    <location>
        <position position="141"/>
    </location>
</feature>
<dbReference type="AlphaFoldDB" id="A0A1H6URK4"/>
<dbReference type="STRING" id="529704.SAMN02927913_1585"/>
<protein>
    <submittedName>
        <fullName evidence="9">L,D-transpeptidase catalytic domain</fullName>
    </submittedName>
</protein>
<dbReference type="RefSeq" id="WP_091335713.1">
    <property type="nucleotide sequence ID" value="NZ_FNYC01000003.1"/>
</dbReference>
<gene>
    <name evidence="9" type="ORF">SAMN04487997_2142</name>
</gene>
<sequence>MHDDTGSHARSLVDCVDSTAAGLGPRHVPARHGLLLALVSLLALAGRSAAGVPGDKSFWRPELAPSGPMVMLVSLDEQRIYVYRNGVAIGASRISTGRRGHETPTGVYTILQKEREHRSNLYDNASMPFMQRLTWDGLALHAGVLPGHPASHGCIRLPPAFAERLFVISPRGTVVVVADQRVAPPQINHPAAIAPLGLEGTGLANDGRVPWPADDGGPLSVVASIHDRALYVLQSGRLVASSPISVPAGFTTGGMLLYVRRAGPQGAPEEGGGLWSAYRILGKGPAPAPRELARALKVPDAFGAQLRQRISVGTTVLVTDLPARGGQPVPYGTLLEALETPAAR</sequence>
<evidence type="ECO:0000256" key="7">
    <source>
        <dbReference type="PROSITE-ProRule" id="PRU01373"/>
    </source>
</evidence>
<name>A0A1H6URK4_9GAMM</name>
<dbReference type="SUPFAM" id="SSF141523">
    <property type="entry name" value="L,D-transpeptidase catalytic domain-like"/>
    <property type="match status" value="1"/>
</dbReference>
<evidence type="ECO:0000256" key="2">
    <source>
        <dbReference type="ARBA" id="ARBA00005992"/>
    </source>
</evidence>
<dbReference type="GO" id="GO:0008360">
    <property type="term" value="P:regulation of cell shape"/>
    <property type="evidence" value="ECO:0007669"/>
    <property type="project" value="UniProtKB-UniRule"/>
</dbReference>
<feature type="active site" description="Nucleophile" evidence="7">
    <location>
        <position position="154"/>
    </location>
</feature>
<keyword evidence="4 7" id="KW-0133">Cell shape</keyword>
<reference evidence="9 10" key="1">
    <citation type="submission" date="2016-10" db="EMBL/GenBank/DDBJ databases">
        <authorList>
            <person name="de Groot N.N."/>
        </authorList>
    </citation>
    <scope>NUCLEOTIDE SEQUENCE [LARGE SCALE GENOMIC DNA]</scope>
    <source>
        <strain evidence="9 10">DSM 26515</strain>
    </source>
</reference>
<dbReference type="PANTHER" id="PTHR30582:SF2">
    <property type="entry name" value="L,D-TRANSPEPTIDASE YCIB-RELATED"/>
    <property type="match status" value="1"/>
</dbReference>
<evidence type="ECO:0000256" key="1">
    <source>
        <dbReference type="ARBA" id="ARBA00004752"/>
    </source>
</evidence>
<dbReference type="Proteomes" id="UP000199420">
    <property type="component" value="Unassembled WGS sequence"/>
</dbReference>
<keyword evidence="10" id="KW-1185">Reference proteome</keyword>
<dbReference type="InterPro" id="IPR050979">
    <property type="entry name" value="LD-transpeptidase"/>
</dbReference>
<comment type="similarity">
    <text evidence="2">Belongs to the YkuD family.</text>
</comment>
<evidence type="ECO:0000256" key="5">
    <source>
        <dbReference type="ARBA" id="ARBA00022984"/>
    </source>
</evidence>
<feature type="domain" description="L,D-TPase catalytic" evidence="8">
    <location>
        <begin position="69"/>
        <end position="178"/>
    </location>
</feature>
<evidence type="ECO:0000313" key="10">
    <source>
        <dbReference type="Proteomes" id="UP000199420"/>
    </source>
</evidence>
<evidence type="ECO:0000256" key="4">
    <source>
        <dbReference type="ARBA" id="ARBA00022960"/>
    </source>
</evidence>
<dbReference type="EMBL" id="FNYC01000003">
    <property type="protein sequence ID" value="SEI95043.1"/>
    <property type="molecule type" value="Genomic_DNA"/>
</dbReference>
<dbReference type="PROSITE" id="PS52029">
    <property type="entry name" value="LD_TPASE"/>
    <property type="match status" value="1"/>
</dbReference>
<dbReference type="CDD" id="cd16913">
    <property type="entry name" value="YkuD_like"/>
    <property type="match status" value="1"/>
</dbReference>
<dbReference type="Gene3D" id="2.40.440.10">
    <property type="entry name" value="L,D-transpeptidase catalytic domain-like"/>
    <property type="match status" value="1"/>
</dbReference>
<keyword evidence="6 7" id="KW-0961">Cell wall biogenesis/degradation</keyword>
<dbReference type="OrthoDB" id="463216at2"/>
<dbReference type="GO" id="GO:0071555">
    <property type="term" value="P:cell wall organization"/>
    <property type="evidence" value="ECO:0007669"/>
    <property type="project" value="UniProtKB-UniRule"/>
</dbReference>
<dbReference type="PANTHER" id="PTHR30582">
    <property type="entry name" value="L,D-TRANSPEPTIDASE"/>
    <property type="match status" value="1"/>
</dbReference>
<evidence type="ECO:0000256" key="6">
    <source>
        <dbReference type="ARBA" id="ARBA00023316"/>
    </source>
</evidence>
<dbReference type="Pfam" id="PF03734">
    <property type="entry name" value="YkuD"/>
    <property type="match status" value="1"/>
</dbReference>
<evidence type="ECO:0000259" key="8">
    <source>
        <dbReference type="PROSITE" id="PS52029"/>
    </source>
</evidence>
<dbReference type="GO" id="GO:0018104">
    <property type="term" value="P:peptidoglycan-protein cross-linking"/>
    <property type="evidence" value="ECO:0007669"/>
    <property type="project" value="TreeGrafter"/>
</dbReference>
<dbReference type="InterPro" id="IPR005490">
    <property type="entry name" value="LD_TPept_cat_dom"/>
</dbReference>
<dbReference type="GO" id="GO:0016740">
    <property type="term" value="F:transferase activity"/>
    <property type="evidence" value="ECO:0007669"/>
    <property type="project" value="UniProtKB-KW"/>
</dbReference>
<dbReference type="NCBIfam" id="NF004785">
    <property type="entry name" value="PRK06132.1-2"/>
    <property type="match status" value="1"/>
</dbReference>
<dbReference type="GO" id="GO:0071972">
    <property type="term" value="F:peptidoglycan L,D-transpeptidase activity"/>
    <property type="evidence" value="ECO:0007669"/>
    <property type="project" value="TreeGrafter"/>
</dbReference>